<evidence type="ECO:0000259" key="4">
    <source>
        <dbReference type="PROSITE" id="PS50003"/>
    </source>
</evidence>
<feature type="region of interest" description="Disordered" evidence="3">
    <location>
        <begin position="874"/>
        <end position="935"/>
    </location>
</feature>
<dbReference type="InterPro" id="IPR011993">
    <property type="entry name" value="PH-like_dom_sf"/>
</dbReference>
<dbReference type="PANTHER" id="PTHR36100">
    <property type="entry name" value="BUD SITE SELECTION PROTEIN 4"/>
    <property type="match status" value="1"/>
</dbReference>
<feature type="compositionally biased region" description="Polar residues" evidence="3">
    <location>
        <begin position="155"/>
        <end position="175"/>
    </location>
</feature>
<gene>
    <name evidence="5" type="ORF">Egran_01962</name>
</gene>
<feature type="compositionally biased region" description="Basic and acidic residues" evidence="3">
    <location>
        <begin position="104"/>
        <end position="119"/>
    </location>
</feature>
<dbReference type="SUPFAM" id="SSF50729">
    <property type="entry name" value="PH domain-like"/>
    <property type="match status" value="1"/>
</dbReference>
<organism evidence="5 6">
    <name type="scientific">Elaphomyces granulatus</name>
    <dbReference type="NCBI Taxonomy" id="519963"/>
    <lineage>
        <taxon>Eukaryota</taxon>
        <taxon>Fungi</taxon>
        <taxon>Dikarya</taxon>
        <taxon>Ascomycota</taxon>
        <taxon>Pezizomycotina</taxon>
        <taxon>Eurotiomycetes</taxon>
        <taxon>Eurotiomycetidae</taxon>
        <taxon>Eurotiales</taxon>
        <taxon>Elaphomycetaceae</taxon>
        <taxon>Elaphomyces</taxon>
    </lineage>
</organism>
<feature type="compositionally biased region" description="Polar residues" evidence="3">
    <location>
        <begin position="762"/>
        <end position="774"/>
    </location>
</feature>
<accession>A0A232M1J7</accession>
<comment type="caution">
    <text evidence="5">The sequence shown here is derived from an EMBL/GenBank/DDBJ whole genome shotgun (WGS) entry which is preliminary data.</text>
</comment>
<dbReference type="Proteomes" id="UP000243515">
    <property type="component" value="Unassembled WGS sequence"/>
</dbReference>
<keyword evidence="1" id="KW-0132">Cell division</keyword>
<dbReference type="SMART" id="SM00233">
    <property type="entry name" value="PH"/>
    <property type="match status" value="1"/>
</dbReference>
<dbReference type="PANTHER" id="PTHR36100:SF1">
    <property type="entry name" value="BUD SITE SELECTION PROTEIN 4"/>
    <property type="match status" value="1"/>
</dbReference>
<name>A0A232M1J7_9EURO</name>
<protein>
    <recommendedName>
        <fullName evidence="4">PH domain-containing protein</fullName>
    </recommendedName>
</protein>
<evidence type="ECO:0000313" key="6">
    <source>
        <dbReference type="Proteomes" id="UP000243515"/>
    </source>
</evidence>
<feature type="compositionally biased region" description="Polar residues" evidence="3">
    <location>
        <begin position="881"/>
        <end position="890"/>
    </location>
</feature>
<feature type="region of interest" description="Disordered" evidence="3">
    <location>
        <begin position="488"/>
        <end position="636"/>
    </location>
</feature>
<evidence type="ECO:0000256" key="1">
    <source>
        <dbReference type="ARBA" id="ARBA00022618"/>
    </source>
</evidence>
<feature type="compositionally biased region" description="Low complexity" evidence="3">
    <location>
        <begin position="134"/>
        <end position="145"/>
    </location>
</feature>
<sequence>MVNGNGSQPLSEVSPVAQRRNSPSWNQMSKKMLSPSPFDSSPFNSSSSPRLFWKGRDSGSSFQSMSTENKGSYDPELSFIPAKRPSIENLKRVSRVKNSSMFAREQKQEYDPAHVKVLDRPLANGRPFRGQAETTSRTSVSPTRPEAQQDDLESSQRPASPSKDQTSPAKSSLSKATRFGTKPFDPGTEIWSDGEGTTILSRLSDDQTHHRHAKSVTFDAAPPQINEYEMTTPVPSSVASESREGSYDFEEDEDEISFDRGSSLDRDDSFDASLEDTEKTPVVLPEDWRFMSPASANDELIQGEEDPSMDEQGSPGPEVLPSTRSEVGTRQSRVESLDSNGERRPLPPLPSSNGQSSSPRPATPATLSSVLEHASGSQRVLPSPPGPATSTKFDISEMGRVSMTLEDRLRLMMRQEENTDPQQSEADRQRERKMRRIGARERSGTHDSEDSRRERSCSSPPTENESLLDNVWSSPHISRESILRNLKNEDTLDESYEYSSEAGSSPDHLVPIDPDVPIPSLEDNADDVDDTMIKDEQSDEEDIFAIPEYFGRRVHQDVPLTNAEQNVADDDDDDEDSQYSRDLEGDYNEESQISNGSGDGQATPVPLNRDDQIVQPELPSLLDGDTSFLTSSFESPDGALHLQFSSLSDGDEPKETEVQHLDMARIRESLQRPVTPDSQDRDGDEAPATPNSVIRHPAADDSPEEEHIPDPVATIKAPGGDLKARPSLTPADVQSMAAARRKVSGQETAMSSLKEEGRDNTESSIDQGIQSPVDQETAVDYSRDVVSFTNAAKRQISLVKLDIPLGGTDESLELGLDKEFDCIIETQKVAFELFLSKRYPLPPLLTQNETNTDKYVLKQRGYLMRQNTRVIIASSRDDEQQLPNTENGVDSNPVKPANSLRKASQPTWTAEPWNGKSRRQSIKMAGSPVKKKPVPGAVPPLPGMQSNVQDIQSPVDDNETQGIGEQPEDGEERGRLFVKVIGVKDLDLPLPKGERASFSLTLDNGLHCVTTPWLELGKTASIGQEFELIVQNELEFQLTLQMKINEAMFQPVRKSIVSASPPKQKSSTFSRVFASPKKRKELELRQMLEQQHKQQKADALVNPGPWDKLGTLVNRDGSFARAYIALSEHEKHAFGRSYSVQVACFNEWAVEESSSLKNKKATSNGGVQRRPPYKIGYLELQLLYVPKPKGAKDEDMPKSMNACIREMREAENTAVRTWEGFLSQQGGDCPYWRRRFFRLQGPKLTAYHEVTRQPRATINLAKAAKLIDDKSALTQRETSTKGGGRRKSAFAEEEEGYMFVEEGFRIRFGNGEVIDFYADSRHEKEGWMKVLSETVGKGYAAGNGQVKAWTELVLRYERSLQSKREAADRLLGNVPPLPTPRKDTVTSPVSKAQAPLSLQKTPRHQQTLSQPDVRWHDARREKTRSLIF</sequence>
<feature type="compositionally biased region" description="Polar residues" evidence="3">
    <location>
        <begin position="351"/>
        <end position="380"/>
    </location>
</feature>
<dbReference type="FunFam" id="2.30.29.30:FF:000311">
    <property type="entry name" value="GTP binding protein (Bud4)"/>
    <property type="match status" value="1"/>
</dbReference>
<feature type="compositionally biased region" description="Acidic residues" evidence="3">
    <location>
        <begin position="567"/>
        <end position="577"/>
    </location>
</feature>
<dbReference type="CDD" id="cd13278">
    <property type="entry name" value="PH_Bud4"/>
    <property type="match status" value="1"/>
</dbReference>
<proteinExistence type="predicted"/>
<feature type="compositionally biased region" description="Low complexity" evidence="3">
    <location>
        <begin position="34"/>
        <end position="49"/>
    </location>
</feature>
<dbReference type="GO" id="GO:0005525">
    <property type="term" value="F:GTP binding"/>
    <property type="evidence" value="ECO:0007669"/>
    <property type="project" value="TreeGrafter"/>
</dbReference>
<evidence type="ECO:0000313" key="5">
    <source>
        <dbReference type="EMBL" id="OXV10281.1"/>
    </source>
</evidence>
<evidence type="ECO:0000256" key="2">
    <source>
        <dbReference type="ARBA" id="ARBA00023306"/>
    </source>
</evidence>
<feature type="region of interest" description="Disordered" evidence="3">
    <location>
        <begin position="664"/>
        <end position="776"/>
    </location>
</feature>
<feature type="region of interest" description="Disordered" evidence="3">
    <location>
        <begin position="103"/>
        <end position="474"/>
    </location>
</feature>
<dbReference type="EMBL" id="NPHW01003015">
    <property type="protein sequence ID" value="OXV10281.1"/>
    <property type="molecule type" value="Genomic_DNA"/>
</dbReference>
<dbReference type="OrthoDB" id="2123378at2759"/>
<feature type="compositionally biased region" description="Polar residues" evidence="3">
    <location>
        <begin position="58"/>
        <end position="70"/>
    </location>
</feature>
<dbReference type="GO" id="GO:0051301">
    <property type="term" value="P:cell division"/>
    <property type="evidence" value="ECO:0007669"/>
    <property type="project" value="UniProtKB-KW"/>
</dbReference>
<evidence type="ECO:0000256" key="3">
    <source>
        <dbReference type="SAM" id="MobiDB-lite"/>
    </source>
</evidence>
<dbReference type="PROSITE" id="PS50003">
    <property type="entry name" value="PH_DOMAIN"/>
    <property type="match status" value="1"/>
</dbReference>
<feature type="compositionally biased region" description="Basic and acidic residues" evidence="3">
    <location>
        <begin position="438"/>
        <end position="456"/>
    </location>
</feature>
<dbReference type="InterPro" id="IPR001849">
    <property type="entry name" value="PH_domain"/>
</dbReference>
<reference evidence="5 6" key="1">
    <citation type="journal article" date="2015" name="Environ. Microbiol.">
        <title>Metagenome sequence of Elaphomyces granulatus from sporocarp tissue reveals Ascomycota ectomycorrhizal fingerprints of genome expansion and a Proteobacteria-rich microbiome.</title>
        <authorList>
            <person name="Quandt C.A."/>
            <person name="Kohler A."/>
            <person name="Hesse C.N."/>
            <person name="Sharpton T.J."/>
            <person name="Martin F."/>
            <person name="Spatafora J.W."/>
        </authorList>
    </citation>
    <scope>NUCLEOTIDE SEQUENCE [LARGE SCALE GENOMIC DNA]</scope>
    <source>
        <strain evidence="5 6">OSC145934</strain>
    </source>
</reference>
<feature type="compositionally biased region" description="Basic and acidic residues" evidence="3">
    <location>
        <begin position="332"/>
        <end position="345"/>
    </location>
</feature>
<dbReference type="InterPro" id="IPR052007">
    <property type="entry name" value="Bud4"/>
</dbReference>
<dbReference type="InterPro" id="IPR012966">
    <property type="entry name" value="AHD"/>
</dbReference>
<feature type="domain" description="PH" evidence="4">
    <location>
        <begin position="1215"/>
        <end position="1336"/>
    </location>
</feature>
<dbReference type="Pfam" id="PF00169">
    <property type="entry name" value="PH"/>
    <property type="match status" value="1"/>
</dbReference>
<dbReference type="Pfam" id="PF08174">
    <property type="entry name" value="Anillin"/>
    <property type="match status" value="1"/>
</dbReference>
<feature type="compositionally biased region" description="Polar residues" evidence="3">
    <location>
        <begin position="322"/>
        <end position="331"/>
    </location>
</feature>
<feature type="compositionally biased region" description="Polar residues" evidence="3">
    <location>
        <begin position="460"/>
        <end position="474"/>
    </location>
</feature>
<feature type="compositionally biased region" description="Acidic residues" evidence="3">
    <location>
        <begin position="247"/>
        <end position="256"/>
    </location>
</feature>
<feature type="region of interest" description="Disordered" evidence="3">
    <location>
        <begin position="1368"/>
        <end position="1412"/>
    </location>
</feature>
<feature type="compositionally biased region" description="Polar residues" evidence="3">
    <location>
        <begin position="19"/>
        <end position="29"/>
    </location>
</feature>
<feature type="compositionally biased region" description="Polar residues" evidence="3">
    <location>
        <begin position="1"/>
        <end position="11"/>
    </location>
</feature>
<keyword evidence="6" id="KW-1185">Reference proteome</keyword>
<feature type="region of interest" description="Disordered" evidence="3">
    <location>
        <begin position="1"/>
        <end position="78"/>
    </location>
</feature>
<feature type="compositionally biased region" description="Polar residues" evidence="3">
    <location>
        <begin position="1385"/>
        <end position="1410"/>
    </location>
</feature>
<dbReference type="Gene3D" id="2.30.29.30">
    <property type="entry name" value="Pleckstrin-homology domain (PH domain)/Phosphotyrosine-binding domain (PTB)"/>
    <property type="match status" value="1"/>
</dbReference>
<feature type="compositionally biased region" description="Basic and acidic residues" evidence="3">
    <location>
        <begin position="405"/>
        <end position="417"/>
    </location>
</feature>
<keyword evidence="2" id="KW-0131">Cell cycle</keyword>